<dbReference type="GeneID" id="108986492"/>
<dbReference type="RefSeq" id="XP_018814665.1">
    <property type="nucleotide sequence ID" value="XM_018959120.2"/>
</dbReference>
<dbReference type="PANTHER" id="PTHR33871">
    <property type="entry name" value="OS05G0503100 PROTEIN-RELATED"/>
    <property type="match status" value="1"/>
</dbReference>
<evidence type="ECO:0000313" key="2">
    <source>
        <dbReference type="Proteomes" id="UP000235220"/>
    </source>
</evidence>
<reference evidence="3" key="1">
    <citation type="submission" date="2025-08" db="UniProtKB">
        <authorList>
            <consortium name="RefSeq"/>
        </authorList>
    </citation>
    <scope>IDENTIFICATION</scope>
    <source>
        <tissue evidence="3">Leaves</tissue>
    </source>
</reference>
<feature type="compositionally biased region" description="Low complexity" evidence="1">
    <location>
        <begin position="111"/>
        <end position="124"/>
    </location>
</feature>
<gene>
    <name evidence="3" type="primary">LOC108986492</name>
</gene>
<evidence type="ECO:0000313" key="3">
    <source>
        <dbReference type="RefSeq" id="XP_018814665.1"/>
    </source>
</evidence>
<evidence type="ECO:0000256" key="1">
    <source>
        <dbReference type="SAM" id="MobiDB-lite"/>
    </source>
</evidence>
<protein>
    <submittedName>
        <fullName evidence="3">Sp110 nuclear body protein-like</fullName>
    </submittedName>
</protein>
<name>A0A2I4E5J5_JUGRE</name>
<proteinExistence type="predicted"/>
<feature type="compositionally biased region" description="Polar residues" evidence="1">
    <location>
        <begin position="64"/>
        <end position="73"/>
    </location>
</feature>
<dbReference type="Proteomes" id="UP000235220">
    <property type="component" value="Chromosome 3"/>
</dbReference>
<sequence>MGCCVSTAKSSDSLKKQHSLVGTQPPRPRSDANESRAPPPSAEEETIKEVLSETPKPKPPQPLGFQSTATKPVSNEVKDNDGDGDGDDEDNKNKIDKFPSPVNTATDNEISEVSKVYSESESVSTTATKRDEDEEVRQRVNRSSPAKVLQRNRAYNGDLGARRERLVAKSPNRRFEQSPGRANSGSVRLVKEREPGHATMARRGLTATERRDSTGEVSGRRSRSPATRVDNGANRSVMGRSPSARRTIRSPGRVRAAPTEPNNGRKSEQSSNKGMEEGTGQTTNESLENPLVSLECFIFL</sequence>
<feature type="compositionally biased region" description="Polar residues" evidence="1">
    <location>
        <begin position="269"/>
        <end position="287"/>
    </location>
</feature>
<keyword evidence="2" id="KW-1185">Reference proteome</keyword>
<dbReference type="Gramene" id="Jr03_19410_p1">
    <property type="protein sequence ID" value="cds.Jr03_19410_p1"/>
    <property type="gene ID" value="Jr03_19410"/>
</dbReference>
<dbReference type="FunCoup" id="A0A2I4E5J5">
    <property type="interactions" value="556"/>
</dbReference>
<accession>A0A2I4E5J5</accession>
<feature type="region of interest" description="Disordered" evidence="1">
    <location>
        <begin position="1"/>
        <end position="290"/>
    </location>
</feature>
<dbReference type="OrthoDB" id="1922230at2759"/>
<dbReference type="KEGG" id="jre:108986492"/>
<organism evidence="2 3">
    <name type="scientific">Juglans regia</name>
    <name type="common">English walnut</name>
    <dbReference type="NCBI Taxonomy" id="51240"/>
    <lineage>
        <taxon>Eukaryota</taxon>
        <taxon>Viridiplantae</taxon>
        <taxon>Streptophyta</taxon>
        <taxon>Embryophyta</taxon>
        <taxon>Tracheophyta</taxon>
        <taxon>Spermatophyta</taxon>
        <taxon>Magnoliopsida</taxon>
        <taxon>eudicotyledons</taxon>
        <taxon>Gunneridae</taxon>
        <taxon>Pentapetalae</taxon>
        <taxon>rosids</taxon>
        <taxon>fabids</taxon>
        <taxon>Fagales</taxon>
        <taxon>Juglandaceae</taxon>
        <taxon>Juglans</taxon>
    </lineage>
</organism>
<dbReference type="PANTHER" id="PTHR33871:SF1">
    <property type="entry name" value="OS05G0503100 PROTEIN"/>
    <property type="match status" value="1"/>
</dbReference>
<dbReference type="AlphaFoldDB" id="A0A2I4E5J5"/>